<keyword evidence="2 4" id="KW-0808">Transferase</keyword>
<dbReference type="PANTHER" id="PTHR13778">
    <property type="entry name" value="GLYCOSYLTRANSFERASE 8 DOMAIN-CONTAINING PROTEIN"/>
    <property type="match status" value="1"/>
</dbReference>
<dbReference type="Pfam" id="PF01501">
    <property type="entry name" value="Glyco_transf_8"/>
    <property type="match status" value="1"/>
</dbReference>
<keyword evidence="5" id="KW-1185">Reference proteome</keyword>
<organism evidence="4 5">
    <name type="scientific">Chelatococcus asaccharovorans</name>
    <dbReference type="NCBI Taxonomy" id="28210"/>
    <lineage>
        <taxon>Bacteria</taxon>
        <taxon>Pseudomonadati</taxon>
        <taxon>Pseudomonadota</taxon>
        <taxon>Alphaproteobacteria</taxon>
        <taxon>Hyphomicrobiales</taxon>
        <taxon>Chelatococcaceae</taxon>
        <taxon>Chelatococcus</taxon>
    </lineage>
</organism>
<dbReference type="InterPro" id="IPR002495">
    <property type="entry name" value="Glyco_trans_8"/>
</dbReference>
<dbReference type="RefSeq" id="WP_110375483.1">
    <property type="nucleotide sequence ID" value="NZ_JAHBRY010000001.1"/>
</dbReference>
<dbReference type="GO" id="GO:0046872">
    <property type="term" value="F:metal ion binding"/>
    <property type="evidence" value="ECO:0007669"/>
    <property type="project" value="UniProtKB-KW"/>
</dbReference>
<reference evidence="4 5" key="1">
    <citation type="submission" date="2018-05" db="EMBL/GenBank/DDBJ databases">
        <title>Genomic Encyclopedia of Type Strains, Phase IV (KMG-IV): sequencing the most valuable type-strain genomes for metagenomic binning, comparative biology and taxonomic classification.</title>
        <authorList>
            <person name="Goeker M."/>
        </authorList>
    </citation>
    <scope>NUCLEOTIDE SEQUENCE [LARGE SCALE GENOMIC DNA]</scope>
    <source>
        <strain evidence="4 5">DSM 6462</strain>
    </source>
</reference>
<dbReference type="Gene3D" id="3.90.550.10">
    <property type="entry name" value="Spore Coat Polysaccharide Biosynthesis Protein SpsA, Chain A"/>
    <property type="match status" value="1"/>
</dbReference>
<keyword evidence="1" id="KW-0328">Glycosyltransferase</keyword>
<dbReference type="InterPro" id="IPR029044">
    <property type="entry name" value="Nucleotide-diphossugar_trans"/>
</dbReference>
<keyword evidence="3" id="KW-0479">Metal-binding</keyword>
<accession>A0A2V3U5H8</accession>
<dbReference type="OrthoDB" id="5672604at2"/>
<dbReference type="InterPro" id="IPR050748">
    <property type="entry name" value="Glycosyltrans_8_dom-fam"/>
</dbReference>
<dbReference type="CDD" id="cd04194">
    <property type="entry name" value="GT8_A4GalT_like"/>
    <property type="match status" value="1"/>
</dbReference>
<protein>
    <submittedName>
        <fullName evidence="4">Lipopolysaccharide biosynthesis glycosyltransferase</fullName>
    </submittedName>
</protein>
<proteinExistence type="predicted"/>
<name>A0A2V3U5H8_9HYPH</name>
<evidence type="ECO:0000313" key="5">
    <source>
        <dbReference type="Proteomes" id="UP000248021"/>
    </source>
</evidence>
<evidence type="ECO:0000256" key="2">
    <source>
        <dbReference type="ARBA" id="ARBA00022679"/>
    </source>
</evidence>
<dbReference type="AlphaFoldDB" id="A0A2V3U5H8"/>
<comment type="caution">
    <text evidence="4">The sequence shown here is derived from an EMBL/GenBank/DDBJ whole genome shotgun (WGS) entry which is preliminary data.</text>
</comment>
<dbReference type="Proteomes" id="UP000248021">
    <property type="component" value="Unassembled WGS sequence"/>
</dbReference>
<dbReference type="EMBL" id="QJJK01000006">
    <property type="protein sequence ID" value="PXW58199.1"/>
    <property type="molecule type" value="Genomic_DNA"/>
</dbReference>
<sequence>MPHREYRAAICLTPDARYFKAAIVAARSILAQEPDIPADIVILCDGSDVAPGYDALPADMRARITLLPWERSSEIAALPLGRHVTQAAYRRLFLPALLAERYRRIVYLDSDVVVVRPGLSRLLGLELAGRPVAAAIDMIFLKDFEEGPLTAEFRAYRAGLGLPLAQPYFNSGLLVIDRDLWREQAVTERALAFLAAAPARCLFHDQSALNAVLHNNWLPLSPRYNFMGDFQLLDLETRIAPIVMHFVNHPKPWHFRDWAGEDRFAQIYRDWLADTPWAADALPSPHALREPAPLTPAFTAFRERLLAYLRAQAFADTAAGWP</sequence>
<gene>
    <name evidence="4" type="ORF">C7450_106376</name>
</gene>
<evidence type="ECO:0000256" key="1">
    <source>
        <dbReference type="ARBA" id="ARBA00022676"/>
    </source>
</evidence>
<dbReference type="PANTHER" id="PTHR13778:SF47">
    <property type="entry name" value="LIPOPOLYSACCHARIDE 1,3-GALACTOSYLTRANSFERASE"/>
    <property type="match status" value="1"/>
</dbReference>
<evidence type="ECO:0000256" key="3">
    <source>
        <dbReference type="ARBA" id="ARBA00022723"/>
    </source>
</evidence>
<dbReference type="SUPFAM" id="SSF53448">
    <property type="entry name" value="Nucleotide-diphospho-sugar transferases"/>
    <property type="match status" value="1"/>
</dbReference>
<evidence type="ECO:0000313" key="4">
    <source>
        <dbReference type="EMBL" id="PXW58199.1"/>
    </source>
</evidence>
<dbReference type="GO" id="GO:0016757">
    <property type="term" value="F:glycosyltransferase activity"/>
    <property type="evidence" value="ECO:0007669"/>
    <property type="project" value="UniProtKB-KW"/>
</dbReference>